<dbReference type="PANTHER" id="PTHR15633:SF2">
    <property type="entry name" value="NUCLEOLAR PROTEIN 11"/>
    <property type="match status" value="1"/>
</dbReference>
<protein>
    <submittedName>
        <fullName evidence="1">RCG34461, isoform CRA_b</fullName>
    </submittedName>
</protein>
<evidence type="ECO:0000313" key="2">
    <source>
        <dbReference type="Proteomes" id="UP000234681"/>
    </source>
</evidence>
<dbReference type="InterPro" id="IPR042859">
    <property type="entry name" value="NOL11"/>
</dbReference>
<dbReference type="GO" id="GO:0030490">
    <property type="term" value="P:maturation of SSU-rRNA"/>
    <property type="evidence" value="ECO:0007669"/>
    <property type="project" value="InterPro"/>
</dbReference>
<gene>
    <name evidence="1" type="ORF">rCG_34461</name>
</gene>
<reference evidence="1 2" key="1">
    <citation type="submission" date="2005-07" db="EMBL/GenBank/DDBJ databases">
        <authorList>
            <person name="Mural R.J."/>
            <person name="Li P.W."/>
            <person name="Adams M.D."/>
            <person name="Amanatides P.G."/>
            <person name="Baden-Tillson H."/>
            <person name="Barnstead M."/>
            <person name="Chin S.H."/>
            <person name="Dew I."/>
            <person name="Evans C.A."/>
            <person name="Ferriera S."/>
            <person name="Flanigan M."/>
            <person name="Fosler C."/>
            <person name="Glodek A."/>
            <person name="Gu Z."/>
            <person name="Holt R.A."/>
            <person name="Jennings D."/>
            <person name="Kraft C.L."/>
            <person name="Lu F."/>
            <person name="Nguyen T."/>
            <person name="Nusskern D.R."/>
            <person name="Pfannkoch C.M."/>
            <person name="Sitter C."/>
            <person name="Sutton G.G."/>
            <person name="Venter J.C."/>
            <person name="Wang Z."/>
            <person name="Woodage T."/>
            <person name="Zheng X.H."/>
            <person name="Zhong F."/>
        </authorList>
    </citation>
    <scope>NUCLEOTIDE SEQUENCE [LARGE SCALE GENOMIC DNA]</scope>
    <source>
        <strain>BN</strain>
        <strain evidence="2">Sprague-Dawley</strain>
    </source>
</reference>
<dbReference type="Proteomes" id="UP000234681">
    <property type="component" value="Chromosome 10"/>
</dbReference>
<accession>A6HK70</accession>
<proteinExistence type="predicted"/>
<dbReference type="PANTHER" id="PTHR15633">
    <property type="entry name" value="NUCLEOLAR PROTEIN 11"/>
    <property type="match status" value="1"/>
</dbReference>
<organism evidence="1 2">
    <name type="scientific">Rattus norvegicus</name>
    <name type="common">Rat</name>
    <dbReference type="NCBI Taxonomy" id="10116"/>
    <lineage>
        <taxon>Eukaryota</taxon>
        <taxon>Metazoa</taxon>
        <taxon>Chordata</taxon>
        <taxon>Craniata</taxon>
        <taxon>Vertebrata</taxon>
        <taxon>Euteleostomi</taxon>
        <taxon>Mammalia</taxon>
        <taxon>Eutheria</taxon>
        <taxon>Euarchontoglires</taxon>
        <taxon>Glires</taxon>
        <taxon>Rodentia</taxon>
        <taxon>Myomorpha</taxon>
        <taxon>Muroidea</taxon>
        <taxon>Muridae</taxon>
        <taxon>Murinae</taxon>
        <taxon>Rattus</taxon>
    </lineage>
</organism>
<dbReference type="AlphaFoldDB" id="A6HK70"/>
<sequence>MPTFFQLWYHGEILFMRHGKSLTVIPYKCEASSLASALGKLKHTQESGSHSVPHFVNWETCSEYELGSYSAKQTRTLRKKTETNLHPEVPGVKELLSIIKVILFVWIC</sequence>
<evidence type="ECO:0000313" key="1">
    <source>
        <dbReference type="EMBL" id="EDM06425.1"/>
    </source>
</evidence>
<name>A6HK70_RAT</name>
<feature type="non-terminal residue" evidence="1">
    <location>
        <position position="108"/>
    </location>
</feature>
<dbReference type="EMBL" id="CH473948">
    <property type="protein sequence ID" value="EDM06425.1"/>
    <property type="molecule type" value="Genomic_DNA"/>
</dbReference>